<dbReference type="EMBL" id="VBAK01000101">
    <property type="protein sequence ID" value="TMI91216.1"/>
    <property type="molecule type" value="Genomic_DNA"/>
</dbReference>
<dbReference type="AlphaFoldDB" id="A0A537K6M6"/>
<dbReference type="InterPro" id="IPR009100">
    <property type="entry name" value="AcylCoA_DH/oxidase_NM_dom_sf"/>
</dbReference>
<dbReference type="InterPro" id="IPR037069">
    <property type="entry name" value="AcylCoA_DH/ox_N_sf"/>
</dbReference>
<gene>
    <name evidence="10" type="ORF">E6H00_04525</name>
</gene>
<dbReference type="PANTHER" id="PTHR43884">
    <property type="entry name" value="ACYL-COA DEHYDROGENASE"/>
    <property type="match status" value="1"/>
</dbReference>
<dbReference type="InterPro" id="IPR036250">
    <property type="entry name" value="AcylCo_DH-like_C"/>
</dbReference>
<dbReference type="GO" id="GO:0003995">
    <property type="term" value="F:acyl-CoA dehydrogenase activity"/>
    <property type="evidence" value="ECO:0007669"/>
    <property type="project" value="InterPro"/>
</dbReference>
<dbReference type="PROSITE" id="PS00073">
    <property type="entry name" value="ACYL_COA_DH_2"/>
    <property type="match status" value="1"/>
</dbReference>
<dbReference type="InterPro" id="IPR046373">
    <property type="entry name" value="Acyl-CoA_Oxase/DH_mid-dom_sf"/>
</dbReference>
<evidence type="ECO:0000313" key="11">
    <source>
        <dbReference type="Proteomes" id="UP000318509"/>
    </source>
</evidence>
<dbReference type="Gene3D" id="2.40.110.10">
    <property type="entry name" value="Butyryl-CoA Dehydrogenase, subunit A, domain 2"/>
    <property type="match status" value="1"/>
</dbReference>
<dbReference type="SUPFAM" id="SSF56645">
    <property type="entry name" value="Acyl-CoA dehydrogenase NM domain-like"/>
    <property type="match status" value="1"/>
</dbReference>
<evidence type="ECO:0000256" key="2">
    <source>
        <dbReference type="ARBA" id="ARBA00009347"/>
    </source>
</evidence>
<dbReference type="PANTHER" id="PTHR43884:SF12">
    <property type="entry name" value="ISOVALERYL-COA DEHYDROGENASE, MITOCHONDRIAL-RELATED"/>
    <property type="match status" value="1"/>
</dbReference>
<evidence type="ECO:0000259" key="6">
    <source>
        <dbReference type="Pfam" id="PF00441"/>
    </source>
</evidence>
<name>A0A537K6M6_9BACT</name>
<dbReference type="PROSITE" id="PS00072">
    <property type="entry name" value="ACYL_COA_DH_1"/>
    <property type="match status" value="1"/>
</dbReference>
<comment type="caution">
    <text evidence="10">The sequence shown here is derived from an EMBL/GenBank/DDBJ whole genome shotgun (WGS) entry which is preliminary data.</text>
</comment>
<dbReference type="FunFam" id="1.20.140.10:FF:000019">
    <property type="entry name" value="Acyl-CoA dehydrogenase"/>
    <property type="match status" value="1"/>
</dbReference>
<evidence type="ECO:0000256" key="1">
    <source>
        <dbReference type="ARBA" id="ARBA00001974"/>
    </source>
</evidence>
<dbReference type="InterPro" id="IPR013786">
    <property type="entry name" value="AcylCoA_DH/ox_N"/>
</dbReference>
<evidence type="ECO:0000313" key="10">
    <source>
        <dbReference type="EMBL" id="TMI91216.1"/>
    </source>
</evidence>
<comment type="similarity">
    <text evidence="2 5">Belongs to the acyl-CoA dehydrogenase family.</text>
</comment>
<feature type="domain" description="Acyl-CoA oxidase/dehydrogenase middle" evidence="7">
    <location>
        <begin position="144"/>
        <end position="235"/>
    </location>
</feature>
<protein>
    <submittedName>
        <fullName evidence="10">Acyl-CoA dehydrogenase</fullName>
    </submittedName>
</protein>
<evidence type="ECO:0000259" key="9">
    <source>
        <dbReference type="Pfam" id="PF21263"/>
    </source>
</evidence>
<proteinExistence type="inferred from homology"/>
<dbReference type="Pfam" id="PF02771">
    <property type="entry name" value="Acyl-CoA_dh_N"/>
    <property type="match status" value="1"/>
</dbReference>
<feature type="domain" description="Acyl-CoA dehydrogenase-like C-terminal" evidence="9">
    <location>
        <begin position="455"/>
        <end position="546"/>
    </location>
</feature>
<feature type="domain" description="Acyl-CoA dehydrogenase/oxidase N-terminal" evidence="8">
    <location>
        <begin position="29"/>
        <end position="140"/>
    </location>
</feature>
<comment type="cofactor">
    <cofactor evidence="1 5">
        <name>FAD</name>
        <dbReference type="ChEBI" id="CHEBI:57692"/>
    </cofactor>
</comment>
<dbReference type="InterPro" id="IPR049426">
    <property type="entry name" value="Acyl-CoA-dh-like_C"/>
</dbReference>
<dbReference type="Pfam" id="PF00441">
    <property type="entry name" value="Acyl-CoA_dh_1"/>
    <property type="match status" value="1"/>
</dbReference>
<dbReference type="InterPro" id="IPR009075">
    <property type="entry name" value="AcylCo_DH/oxidase_C"/>
</dbReference>
<dbReference type="Gene3D" id="1.20.140.10">
    <property type="entry name" value="Butyryl-CoA Dehydrogenase, subunit A, domain 3"/>
    <property type="match status" value="2"/>
</dbReference>
<evidence type="ECO:0000259" key="7">
    <source>
        <dbReference type="Pfam" id="PF02770"/>
    </source>
</evidence>
<evidence type="ECO:0000256" key="4">
    <source>
        <dbReference type="ARBA" id="ARBA00022827"/>
    </source>
</evidence>
<keyword evidence="5" id="KW-0560">Oxidoreductase</keyword>
<dbReference type="Pfam" id="PF21263">
    <property type="entry name" value="Acyl-CoA-dh_C"/>
    <property type="match status" value="1"/>
</dbReference>
<accession>A0A537K6M6</accession>
<dbReference type="GO" id="GO:0050660">
    <property type="term" value="F:flavin adenine dinucleotide binding"/>
    <property type="evidence" value="ECO:0007669"/>
    <property type="project" value="InterPro"/>
</dbReference>
<reference evidence="10 11" key="1">
    <citation type="journal article" date="2019" name="Nat. Microbiol.">
        <title>Mediterranean grassland soil C-N compound turnover is dependent on rainfall and depth, and is mediated by genomically divergent microorganisms.</title>
        <authorList>
            <person name="Diamond S."/>
            <person name="Andeer P.F."/>
            <person name="Li Z."/>
            <person name="Crits-Christoph A."/>
            <person name="Burstein D."/>
            <person name="Anantharaman K."/>
            <person name="Lane K.R."/>
            <person name="Thomas B.C."/>
            <person name="Pan C."/>
            <person name="Northen T.R."/>
            <person name="Banfield J.F."/>
        </authorList>
    </citation>
    <scope>NUCLEOTIDE SEQUENCE [LARGE SCALE GENOMIC DNA]</scope>
    <source>
        <strain evidence="10">NP_3</strain>
    </source>
</reference>
<keyword evidence="3 5" id="KW-0285">Flavoprotein</keyword>
<dbReference type="SUPFAM" id="SSF47203">
    <property type="entry name" value="Acyl-CoA dehydrogenase C-terminal domain-like"/>
    <property type="match status" value="1"/>
</dbReference>
<evidence type="ECO:0000256" key="5">
    <source>
        <dbReference type="RuleBase" id="RU362125"/>
    </source>
</evidence>
<evidence type="ECO:0000256" key="3">
    <source>
        <dbReference type="ARBA" id="ARBA00022630"/>
    </source>
</evidence>
<feature type="domain" description="Acyl-CoA dehydrogenase/oxidase C-terminal" evidence="6">
    <location>
        <begin position="247"/>
        <end position="414"/>
    </location>
</feature>
<organism evidence="10 11">
    <name type="scientific">Candidatus Segetimicrobium genomatis</name>
    <dbReference type="NCBI Taxonomy" id="2569760"/>
    <lineage>
        <taxon>Bacteria</taxon>
        <taxon>Bacillati</taxon>
        <taxon>Candidatus Sysuimicrobiota</taxon>
        <taxon>Candidatus Sysuimicrobiia</taxon>
        <taxon>Candidatus Sysuimicrobiales</taxon>
        <taxon>Candidatus Segetimicrobiaceae</taxon>
        <taxon>Candidatus Segetimicrobium</taxon>
    </lineage>
</organism>
<dbReference type="Gene3D" id="1.10.540.10">
    <property type="entry name" value="Acyl-CoA dehydrogenase/oxidase, N-terminal domain"/>
    <property type="match status" value="1"/>
</dbReference>
<dbReference type="InterPro" id="IPR006089">
    <property type="entry name" value="Acyl-CoA_DH_CS"/>
</dbReference>
<keyword evidence="4 5" id="KW-0274">FAD</keyword>
<dbReference type="Proteomes" id="UP000318509">
    <property type="component" value="Unassembled WGS sequence"/>
</dbReference>
<evidence type="ECO:0000259" key="8">
    <source>
        <dbReference type="Pfam" id="PF02771"/>
    </source>
</evidence>
<dbReference type="InterPro" id="IPR006091">
    <property type="entry name" value="Acyl-CoA_Oxase/DH_mid-dom"/>
</dbReference>
<dbReference type="Pfam" id="PF02770">
    <property type="entry name" value="Acyl-CoA_dh_M"/>
    <property type="match status" value="1"/>
</dbReference>
<sequence>MATGERAEGGRWIIAPAQPSQVLTPERLSDEHRLIARTVRAFLAKEVAPLDARLEEKDLPLMRGVLAGLGALGVFAAEVPPEYGGLGPDPVTGVLLAETISRGSVSSSVGAHVTIGMLPIVFFGVRAQRTRYLPRMVTGEWIGAYALTEATAGSDALSLRTAAVRDPDGSYRLTGSKQFITNGGIADVYVLYAKVEGKLTCFIVDRATPGFTVGPEEHKLGLRGSSTTSLFLDNVRVPRENVIGEPGRGHVVALNILNVGRLKLGAGCVGAAKRALRDAVAYARERRQFGRPIASFGLIRQKVARMAIRLYLAESMVYRTAGLLDRALGGIDLTGDRGGAEAARALEEYAPECAINKVFGSEMLDFVVDEMVQIYGGYGFIEDYPAARAYRDARINRLYEGTNEINRLVIAGQVLRRAARGRLPLLDAAKSAAEGLGRAGGGSDAPASDRLARARTATLACLGRAVDRLGPDLEEHQEVLAALSDQMIELFAAESGVLRAELDAGSGGGGLMADLALAAVGEVAGRLRPLAFEVLTAVEDGPQLARDLAGIGGLLEDTSSNTPALRRSIAERVLEAGGYPLGLPVA</sequence>